<proteinExistence type="predicted"/>
<organism evidence="2">
    <name type="scientific">Chromera velia CCMP2878</name>
    <dbReference type="NCBI Taxonomy" id="1169474"/>
    <lineage>
        <taxon>Eukaryota</taxon>
        <taxon>Sar</taxon>
        <taxon>Alveolata</taxon>
        <taxon>Colpodellida</taxon>
        <taxon>Chromeraceae</taxon>
        <taxon>Chromera</taxon>
    </lineage>
</organism>
<sequence length="259" mass="28056">MRKECFDVASSDSPDGILARTLVESSVRKGLDVGVLGLPVEGGEGAKKGEVERVHSSVALGSVCRSEVHLKPACLQDMNGHSEEEAAAEEEEEEEEEERGGREERKGPSLHAGGRRESREEEAAAAKERGKDNLSQTLWGADLKSKGSSVLRKNNAGALASCTPVREGEGEKLEGDGMGEGGGSRRLLDAVQKETEGGWTEFVCRPLLLCVREEMEECLDFLATDFKKGGERSSMWLQPLTIRDGMSKETEIIHISQTA</sequence>
<name>A0A0G4I967_9ALVE</name>
<dbReference type="AlphaFoldDB" id="A0A0G4I967"/>
<feature type="region of interest" description="Disordered" evidence="1">
    <location>
        <begin position="165"/>
        <end position="184"/>
    </location>
</feature>
<feature type="compositionally biased region" description="Basic and acidic residues" evidence="1">
    <location>
        <begin position="114"/>
        <end position="132"/>
    </location>
</feature>
<evidence type="ECO:0000256" key="1">
    <source>
        <dbReference type="SAM" id="MobiDB-lite"/>
    </source>
</evidence>
<dbReference type="VEuPathDB" id="CryptoDB:Cvel_12071"/>
<gene>
    <name evidence="2" type="ORF">Cvel_12071</name>
</gene>
<evidence type="ECO:0000313" key="2">
    <source>
        <dbReference type="EMBL" id="CEM53564.1"/>
    </source>
</evidence>
<dbReference type="EMBL" id="CDMZ01005706">
    <property type="protein sequence ID" value="CEM53564.1"/>
    <property type="molecule type" value="Genomic_DNA"/>
</dbReference>
<feature type="compositionally biased region" description="Acidic residues" evidence="1">
    <location>
        <begin position="85"/>
        <end position="98"/>
    </location>
</feature>
<reference evidence="2" key="1">
    <citation type="submission" date="2014-11" db="EMBL/GenBank/DDBJ databases">
        <authorList>
            <person name="Otto D Thomas"/>
            <person name="Naeem Raeece"/>
        </authorList>
    </citation>
    <scope>NUCLEOTIDE SEQUENCE</scope>
</reference>
<protein>
    <submittedName>
        <fullName evidence="2">Uncharacterized protein</fullName>
    </submittedName>
</protein>
<feature type="region of interest" description="Disordered" evidence="1">
    <location>
        <begin position="80"/>
        <end position="139"/>
    </location>
</feature>
<feature type="compositionally biased region" description="Basic and acidic residues" evidence="1">
    <location>
        <begin position="166"/>
        <end position="175"/>
    </location>
</feature>
<accession>A0A0G4I967</accession>